<evidence type="ECO:0000256" key="1">
    <source>
        <dbReference type="ARBA" id="ARBA00022723"/>
    </source>
</evidence>
<evidence type="ECO:0000313" key="4">
    <source>
        <dbReference type="EMBL" id="AAV31655.1"/>
    </source>
</evidence>
<dbReference type="PANTHER" id="PTHR45953:SF1">
    <property type="entry name" value="IDURONATE 2-SULFATASE"/>
    <property type="match status" value="1"/>
</dbReference>
<dbReference type="Pfam" id="PF00884">
    <property type="entry name" value="Sulfatase"/>
    <property type="match status" value="1"/>
</dbReference>
<feature type="domain" description="Sulfatase N-terminal" evidence="3">
    <location>
        <begin position="23"/>
        <end position="387"/>
    </location>
</feature>
<reference evidence="4" key="1">
    <citation type="submission" date="2004-09" db="EMBL/GenBank/DDBJ databases">
        <title>SAR116.</title>
        <authorList>
            <person name="Sabehi G."/>
            <person name="Beja O."/>
        </authorList>
    </citation>
    <scope>NUCLEOTIDE SEQUENCE</scope>
</reference>
<accession>Q5UEW6</accession>
<dbReference type="AlphaFoldDB" id="Q5UEW6"/>
<dbReference type="InterPro" id="IPR000917">
    <property type="entry name" value="Sulfatase_N"/>
</dbReference>
<organism evidence="4">
    <name type="scientific">uncultured alpha proteobacterium EBAC2C11</name>
    <dbReference type="NCBI Taxonomy" id="295349"/>
    <lineage>
        <taxon>Bacteria</taxon>
        <taxon>Pseudomonadati</taxon>
        <taxon>Pseudomonadota</taxon>
        <taxon>Alphaproteobacteria</taxon>
        <taxon>Candidatus Puniceispirillales</taxon>
        <taxon>environmental samples</taxon>
    </lineage>
</organism>
<dbReference type="PANTHER" id="PTHR45953">
    <property type="entry name" value="IDURONATE 2-SULFATASE"/>
    <property type="match status" value="1"/>
</dbReference>
<keyword evidence="2 4" id="KW-0378">Hydrolase</keyword>
<evidence type="ECO:0000259" key="3">
    <source>
        <dbReference type="Pfam" id="PF00884"/>
    </source>
</evidence>
<keyword evidence="1" id="KW-0479">Metal-binding</keyword>
<gene>
    <name evidence="4" type="ORF">Red2C11_71</name>
</gene>
<dbReference type="Gene3D" id="3.40.720.10">
    <property type="entry name" value="Alkaline Phosphatase, subunit A"/>
    <property type="match status" value="1"/>
</dbReference>
<sequence>MSRFISAHIRKLWLVRAEMHAKPNIVLIMTDQQRADTIGALGSPWMQTPNLDRLVNEGTSFTNCFVTSPVCVSSRASIFLGGYPHTTNVYTNFETWEPNWVKWLSDSGYHCVNIGKMHINPYDAKGGFHQRFFVENKDRPLFLEDHERAIYDEWDKALKVRRLEKPSRYTRVRDNRDAFLKNLGCFTWEIDDDMHPDNFVGNTASWWLNDRKAESPFFLQIGFPGPHPPYDPTGDFLSIYKDTKFPHRAASQRELEKQPEMHKQLRQSMIDFNIDSVAWRENLTDDDIQLLHRYYSANVSMIDCQVGQILSTLEQRGYLDNTIVIFCSDHADALGEHGHIQKWTMYDCVTRVPLIFWAPKTVKMQHQCADLVQLMDIAPTILNFANIEPPHNWEALALNKMLKTGCWDDQRPDHKLREYVYAELGRDHIQSGAEYVIMRRDEHWKYVIYPGNDTGELYDIRNDPHETVNLWNDPQYLDQRKEATIEILSWSNLGNFRGNRPLPNKPQVPMKI</sequence>
<dbReference type="GO" id="GO:0008484">
    <property type="term" value="F:sulfuric ester hydrolase activity"/>
    <property type="evidence" value="ECO:0007669"/>
    <property type="project" value="TreeGrafter"/>
</dbReference>
<proteinExistence type="predicted"/>
<dbReference type="EMBL" id="AY744399">
    <property type="protein sequence ID" value="AAV31655.1"/>
    <property type="molecule type" value="Genomic_DNA"/>
</dbReference>
<dbReference type="GO" id="GO:0005737">
    <property type="term" value="C:cytoplasm"/>
    <property type="evidence" value="ECO:0007669"/>
    <property type="project" value="TreeGrafter"/>
</dbReference>
<name>Q5UEW6_9PROT</name>
<dbReference type="SUPFAM" id="SSF53649">
    <property type="entry name" value="Alkaline phosphatase-like"/>
    <property type="match status" value="1"/>
</dbReference>
<protein>
    <submittedName>
        <fullName evidence="4">Probable phosphonate monoester hydrolase</fullName>
    </submittedName>
</protein>
<dbReference type="GO" id="GO:0046872">
    <property type="term" value="F:metal ion binding"/>
    <property type="evidence" value="ECO:0007669"/>
    <property type="project" value="UniProtKB-KW"/>
</dbReference>
<dbReference type="InterPro" id="IPR017850">
    <property type="entry name" value="Alkaline_phosphatase_core_sf"/>
</dbReference>
<evidence type="ECO:0000256" key="2">
    <source>
        <dbReference type="ARBA" id="ARBA00022801"/>
    </source>
</evidence>